<keyword evidence="10" id="KW-1185">Reference proteome</keyword>
<keyword evidence="3" id="KW-0805">Transcription regulation</keyword>
<dbReference type="GO" id="GO:0005634">
    <property type="term" value="C:nucleus"/>
    <property type="evidence" value="ECO:0007669"/>
    <property type="project" value="UniProtKB-SubCell"/>
</dbReference>
<feature type="non-terminal residue" evidence="9">
    <location>
        <position position="1"/>
    </location>
</feature>
<evidence type="ECO:0000313" key="9">
    <source>
        <dbReference type="EMBL" id="KFQ93537.1"/>
    </source>
</evidence>
<proteinExistence type="inferred from homology"/>
<dbReference type="GO" id="GO:0003700">
    <property type="term" value="F:DNA-binding transcription factor activity"/>
    <property type="evidence" value="ECO:0007669"/>
    <property type="project" value="InterPro"/>
</dbReference>
<dbReference type="InterPro" id="IPR000232">
    <property type="entry name" value="HSF_DNA-bd"/>
</dbReference>
<keyword evidence="4" id="KW-0238">DNA-binding</keyword>
<feature type="domain" description="HSF-type DNA-binding" evidence="8">
    <location>
        <begin position="3"/>
        <end position="118"/>
    </location>
</feature>
<dbReference type="InterPro" id="IPR036388">
    <property type="entry name" value="WH-like_DNA-bd_sf"/>
</dbReference>
<keyword evidence="9" id="KW-0346">Stress response</keyword>
<dbReference type="eggNOG" id="KOG0627">
    <property type="taxonomic scope" value="Eukaryota"/>
</dbReference>
<name>A0A091USX6_NIPNI</name>
<evidence type="ECO:0000256" key="2">
    <source>
        <dbReference type="ARBA" id="ARBA00006403"/>
    </source>
</evidence>
<dbReference type="SUPFAM" id="SSF46785">
    <property type="entry name" value="Winged helix' DNA-binding domain"/>
    <property type="match status" value="1"/>
</dbReference>
<evidence type="ECO:0000313" key="10">
    <source>
        <dbReference type="Proteomes" id="UP000053283"/>
    </source>
</evidence>
<dbReference type="STRING" id="128390.A0A091USX6"/>
<dbReference type="PANTHER" id="PTHR10015">
    <property type="entry name" value="HEAT SHOCK TRANSCRIPTION FACTOR"/>
    <property type="match status" value="1"/>
</dbReference>
<dbReference type="GO" id="GO:0043565">
    <property type="term" value="F:sequence-specific DNA binding"/>
    <property type="evidence" value="ECO:0007669"/>
    <property type="project" value="InterPro"/>
</dbReference>
<evidence type="ECO:0000256" key="4">
    <source>
        <dbReference type="ARBA" id="ARBA00023125"/>
    </source>
</evidence>
<evidence type="ECO:0000256" key="5">
    <source>
        <dbReference type="ARBA" id="ARBA00023163"/>
    </source>
</evidence>
<dbReference type="FunFam" id="1.10.10.10:FF:000349">
    <property type="entry name" value="Heat shock transcription factor, Y-linked"/>
    <property type="match status" value="1"/>
</dbReference>
<evidence type="ECO:0000256" key="6">
    <source>
        <dbReference type="ARBA" id="ARBA00023242"/>
    </source>
</evidence>
<dbReference type="Pfam" id="PF00447">
    <property type="entry name" value="HSF_DNA-bind"/>
    <property type="match status" value="1"/>
</dbReference>
<evidence type="ECO:0000256" key="1">
    <source>
        <dbReference type="ARBA" id="ARBA00004123"/>
    </source>
</evidence>
<comment type="similarity">
    <text evidence="2 7">Belongs to the HSF family.</text>
</comment>
<evidence type="ECO:0000256" key="3">
    <source>
        <dbReference type="ARBA" id="ARBA00023015"/>
    </source>
</evidence>
<keyword evidence="5" id="KW-0804">Transcription</keyword>
<dbReference type="SMART" id="SM00415">
    <property type="entry name" value="HSF"/>
    <property type="match status" value="1"/>
</dbReference>
<sequence length="141" mass="16426">LCFPQRLWRMVESDQFRSIWWSEGGKCVAINEELFKEEVLGRGGPLRVFATQSMKSFLRQMNLYGFTKTQQDFQRSASLPEFLAEEAAASAHSQLLCFYYSPNFKRDHLQLLERCKLRVGHKTRDTAASCLDAELDEKRPR</sequence>
<feature type="non-terminal residue" evidence="9">
    <location>
        <position position="141"/>
    </location>
</feature>
<organism evidence="9 10">
    <name type="scientific">Nipponia nippon</name>
    <name type="common">Crested ibis</name>
    <name type="synonym">Ibis nippon</name>
    <dbReference type="NCBI Taxonomy" id="128390"/>
    <lineage>
        <taxon>Eukaryota</taxon>
        <taxon>Metazoa</taxon>
        <taxon>Chordata</taxon>
        <taxon>Craniata</taxon>
        <taxon>Vertebrata</taxon>
        <taxon>Euteleostomi</taxon>
        <taxon>Archelosauria</taxon>
        <taxon>Archosauria</taxon>
        <taxon>Dinosauria</taxon>
        <taxon>Saurischia</taxon>
        <taxon>Theropoda</taxon>
        <taxon>Coelurosauria</taxon>
        <taxon>Aves</taxon>
        <taxon>Neognathae</taxon>
        <taxon>Neoaves</taxon>
        <taxon>Aequornithes</taxon>
        <taxon>Pelecaniformes</taxon>
        <taxon>Threskiornithidae</taxon>
        <taxon>Nipponia</taxon>
    </lineage>
</organism>
<dbReference type="AlphaFoldDB" id="A0A091USX6"/>
<keyword evidence="6" id="KW-0539">Nucleus</keyword>
<evidence type="ECO:0000256" key="7">
    <source>
        <dbReference type="RuleBase" id="RU004020"/>
    </source>
</evidence>
<dbReference type="InterPro" id="IPR036390">
    <property type="entry name" value="WH_DNA-bd_sf"/>
</dbReference>
<dbReference type="EMBL" id="KL410049">
    <property type="protein sequence ID" value="KFQ93537.1"/>
    <property type="molecule type" value="Genomic_DNA"/>
</dbReference>
<dbReference type="PANTHER" id="PTHR10015:SF336">
    <property type="entry name" value="HEAT SHOCK TRANSCRIPTION FACTOR, Y-LINKED"/>
    <property type="match status" value="1"/>
</dbReference>
<evidence type="ECO:0000259" key="8">
    <source>
        <dbReference type="SMART" id="SM00415"/>
    </source>
</evidence>
<dbReference type="Gene3D" id="1.10.10.10">
    <property type="entry name" value="Winged helix-like DNA-binding domain superfamily/Winged helix DNA-binding domain"/>
    <property type="match status" value="1"/>
</dbReference>
<dbReference type="Proteomes" id="UP000053283">
    <property type="component" value="Unassembled WGS sequence"/>
</dbReference>
<protein>
    <submittedName>
        <fullName evidence="9">Heat shock transcription factor, Y-linked</fullName>
    </submittedName>
</protein>
<accession>A0A091USX6</accession>
<gene>
    <name evidence="9" type="ORF">Y956_07449</name>
</gene>
<comment type="subcellular location">
    <subcellularLocation>
        <location evidence="1">Nucleus</location>
    </subcellularLocation>
</comment>
<reference evidence="9 10" key="1">
    <citation type="submission" date="2014-04" db="EMBL/GenBank/DDBJ databases">
        <title>Genome evolution of avian class.</title>
        <authorList>
            <person name="Zhang G."/>
            <person name="Li C."/>
        </authorList>
    </citation>
    <scope>NUCLEOTIDE SEQUENCE [LARGE SCALE GENOMIC DNA]</scope>
    <source>
        <strain evidence="9">BGI_Y956</strain>
    </source>
</reference>